<reference evidence="2 3" key="1">
    <citation type="submission" date="2020-08" db="EMBL/GenBank/DDBJ databases">
        <title>Sequencing the genomes of 1000 actinobacteria strains.</title>
        <authorList>
            <person name="Klenk H.-P."/>
        </authorList>
    </citation>
    <scope>NUCLEOTIDE SEQUENCE [LARGE SCALE GENOMIC DNA]</scope>
    <source>
        <strain evidence="2 3">DSM 28796</strain>
    </source>
</reference>
<evidence type="ECO:0000313" key="3">
    <source>
        <dbReference type="Proteomes" id="UP000588158"/>
    </source>
</evidence>
<accession>A0A841AGZ0</accession>
<dbReference type="Pfam" id="PF04993">
    <property type="entry name" value="TfoX_N"/>
    <property type="match status" value="1"/>
</dbReference>
<dbReference type="RefSeq" id="WP_184326447.1">
    <property type="nucleotide sequence ID" value="NZ_JACHLZ010000001.1"/>
</dbReference>
<dbReference type="Gene3D" id="3.30.1460.30">
    <property type="entry name" value="YgaC/TfoX-N like chaperone"/>
    <property type="match status" value="1"/>
</dbReference>
<evidence type="ECO:0000259" key="1">
    <source>
        <dbReference type="Pfam" id="PF04993"/>
    </source>
</evidence>
<organism evidence="2 3">
    <name type="scientific">Brachybacterium aquaticum</name>
    <dbReference type="NCBI Taxonomy" id="1432564"/>
    <lineage>
        <taxon>Bacteria</taxon>
        <taxon>Bacillati</taxon>
        <taxon>Actinomycetota</taxon>
        <taxon>Actinomycetes</taxon>
        <taxon>Micrococcales</taxon>
        <taxon>Dermabacteraceae</taxon>
        <taxon>Brachybacterium</taxon>
    </lineage>
</organism>
<protein>
    <submittedName>
        <fullName evidence="2">TfoX/Sxy family transcriptional regulator of competence genes</fullName>
    </submittedName>
</protein>
<dbReference type="EMBL" id="JACHLZ010000001">
    <property type="protein sequence ID" value="MBB5833263.1"/>
    <property type="molecule type" value="Genomic_DNA"/>
</dbReference>
<dbReference type="Proteomes" id="UP000588158">
    <property type="component" value="Unassembled WGS sequence"/>
</dbReference>
<comment type="caution">
    <text evidence="2">The sequence shown here is derived from an EMBL/GenBank/DDBJ whole genome shotgun (WGS) entry which is preliminary data.</text>
</comment>
<gene>
    <name evidence="2" type="ORF">HNR70_003076</name>
</gene>
<dbReference type="AlphaFoldDB" id="A0A841AGZ0"/>
<sequence length="111" mass="12055">MTPEQSALVTRVRALLPADAAVREVSMFGGRALMVDERMLVSAGKDGSLLVRVDETQHEQLMERPGTSQPTMGEGRSMGPRWILVAQEALTADGDLASWIETALEHHRTAG</sequence>
<name>A0A841AGZ0_9MICO</name>
<dbReference type="SUPFAM" id="SSF159894">
    <property type="entry name" value="YgaC/TfoX-N like"/>
    <property type="match status" value="1"/>
</dbReference>
<dbReference type="InterPro" id="IPR007076">
    <property type="entry name" value="TfoX_N"/>
</dbReference>
<keyword evidence="3" id="KW-1185">Reference proteome</keyword>
<feature type="domain" description="TfoX N-terminal" evidence="1">
    <location>
        <begin position="21"/>
        <end position="106"/>
    </location>
</feature>
<evidence type="ECO:0000313" key="2">
    <source>
        <dbReference type="EMBL" id="MBB5833263.1"/>
    </source>
</evidence>
<proteinExistence type="predicted"/>